<protein>
    <recommendedName>
        <fullName evidence="2">beta-glucosidase</fullName>
        <ecNumber evidence="2">3.2.1.21</ecNumber>
    </recommendedName>
</protein>
<evidence type="ECO:0000313" key="8">
    <source>
        <dbReference type="EMBL" id="MFD2416728.1"/>
    </source>
</evidence>
<dbReference type="InterPro" id="IPR017853">
    <property type="entry name" value="GH"/>
</dbReference>
<sequence>MKPVSPLSDDFLWGTATSAFQAEGGRLNSNWHAYVERNGLAPYGTSADFRHRYLEDIALAVRLGLNTFRISVDWARIEPVRGEIDQRELAFYDDLVESVRGHGLRLMITLDHFVYPEWLGGWDDPATVGAFVRYAGMIVERYADQCGSWLIFNEPSVYAMLEFRFRRARVRRMYDHLVRAHRRVYDLIHRADPRAMVSSTEATANLPRAARAFADRFFLDRVLDKIDFIAIDYYYQDLGPAGLAHLARSRPWRVPYRPRGLYRVLRYYARRYRGLPLVVTENGMATDNGRPRADGWTRAAQLAASVYWLQRARDEGVPVFGYLYWSLTDNYEWGSYRPRFGLYAVDVETDPQLTRRPTEAVETFRAIIADGGVVA</sequence>
<dbReference type="EMBL" id="JBHUKR010000006">
    <property type="protein sequence ID" value="MFD2416728.1"/>
    <property type="molecule type" value="Genomic_DNA"/>
</dbReference>
<keyword evidence="3 7" id="KW-0378">Hydrolase</keyword>
<keyword evidence="4 7" id="KW-0326">Glycosidase</keyword>
<dbReference type="EC" id="3.2.1.21" evidence="2"/>
<dbReference type="PANTHER" id="PTHR10353">
    <property type="entry name" value="GLYCOSYL HYDROLASE"/>
    <property type="match status" value="1"/>
</dbReference>
<dbReference type="InterPro" id="IPR033132">
    <property type="entry name" value="GH_1_N_CS"/>
</dbReference>
<evidence type="ECO:0000256" key="3">
    <source>
        <dbReference type="ARBA" id="ARBA00022801"/>
    </source>
</evidence>
<dbReference type="PROSITE" id="PS00653">
    <property type="entry name" value="GLYCOSYL_HYDROL_F1_2"/>
    <property type="match status" value="1"/>
</dbReference>
<dbReference type="Pfam" id="PF00232">
    <property type="entry name" value="Glyco_hydro_1"/>
    <property type="match status" value="2"/>
</dbReference>
<dbReference type="Proteomes" id="UP001597417">
    <property type="component" value="Unassembled WGS sequence"/>
</dbReference>
<evidence type="ECO:0000256" key="5">
    <source>
        <dbReference type="PROSITE-ProRule" id="PRU10055"/>
    </source>
</evidence>
<name>A0ABW5FPG4_9PSEU</name>
<dbReference type="InterPro" id="IPR018120">
    <property type="entry name" value="Glyco_hydro_1_AS"/>
</dbReference>
<evidence type="ECO:0000256" key="1">
    <source>
        <dbReference type="ARBA" id="ARBA00010838"/>
    </source>
</evidence>
<organism evidence="8 9">
    <name type="scientific">Amycolatopsis pigmentata</name>
    <dbReference type="NCBI Taxonomy" id="450801"/>
    <lineage>
        <taxon>Bacteria</taxon>
        <taxon>Bacillati</taxon>
        <taxon>Actinomycetota</taxon>
        <taxon>Actinomycetes</taxon>
        <taxon>Pseudonocardiales</taxon>
        <taxon>Pseudonocardiaceae</taxon>
        <taxon>Amycolatopsis</taxon>
    </lineage>
</organism>
<keyword evidence="9" id="KW-1185">Reference proteome</keyword>
<dbReference type="PRINTS" id="PR00131">
    <property type="entry name" value="GLHYDRLASE1"/>
</dbReference>
<evidence type="ECO:0000256" key="6">
    <source>
        <dbReference type="RuleBase" id="RU003690"/>
    </source>
</evidence>
<evidence type="ECO:0000256" key="4">
    <source>
        <dbReference type="ARBA" id="ARBA00023295"/>
    </source>
</evidence>
<comment type="similarity">
    <text evidence="1 6">Belongs to the glycosyl hydrolase 1 family.</text>
</comment>
<evidence type="ECO:0000256" key="2">
    <source>
        <dbReference type="ARBA" id="ARBA00012744"/>
    </source>
</evidence>
<proteinExistence type="inferred from homology"/>
<evidence type="ECO:0000313" key="9">
    <source>
        <dbReference type="Proteomes" id="UP001597417"/>
    </source>
</evidence>
<comment type="caution">
    <text evidence="8">The sequence shown here is derived from an EMBL/GenBank/DDBJ whole genome shotgun (WGS) entry which is preliminary data.</text>
</comment>
<dbReference type="Gene3D" id="3.20.20.80">
    <property type="entry name" value="Glycosidases"/>
    <property type="match status" value="2"/>
</dbReference>
<dbReference type="GO" id="GO:0016798">
    <property type="term" value="F:hydrolase activity, acting on glycosyl bonds"/>
    <property type="evidence" value="ECO:0007669"/>
    <property type="project" value="UniProtKB-KW"/>
</dbReference>
<accession>A0ABW5FPG4</accession>
<dbReference type="PANTHER" id="PTHR10353:SF36">
    <property type="entry name" value="LP05116P"/>
    <property type="match status" value="1"/>
</dbReference>
<dbReference type="RefSeq" id="WP_378263780.1">
    <property type="nucleotide sequence ID" value="NZ_JBHUKR010000006.1"/>
</dbReference>
<reference evidence="9" key="1">
    <citation type="journal article" date="2019" name="Int. J. Syst. Evol. Microbiol.">
        <title>The Global Catalogue of Microorganisms (GCM) 10K type strain sequencing project: providing services to taxonomists for standard genome sequencing and annotation.</title>
        <authorList>
            <consortium name="The Broad Institute Genomics Platform"/>
            <consortium name="The Broad Institute Genome Sequencing Center for Infectious Disease"/>
            <person name="Wu L."/>
            <person name="Ma J."/>
        </authorList>
    </citation>
    <scope>NUCLEOTIDE SEQUENCE [LARGE SCALE GENOMIC DNA]</scope>
    <source>
        <strain evidence="9">CGMCC 4.7645</strain>
    </source>
</reference>
<evidence type="ECO:0000256" key="7">
    <source>
        <dbReference type="RuleBase" id="RU004468"/>
    </source>
</evidence>
<dbReference type="SUPFAM" id="SSF51445">
    <property type="entry name" value="(Trans)glycosidases"/>
    <property type="match status" value="1"/>
</dbReference>
<gene>
    <name evidence="8" type="ORF">ACFSXZ_10370</name>
</gene>
<feature type="active site" description="Nucleophile" evidence="5">
    <location>
        <position position="281"/>
    </location>
</feature>
<dbReference type="PROSITE" id="PS00572">
    <property type="entry name" value="GLYCOSYL_HYDROL_F1_1"/>
    <property type="match status" value="1"/>
</dbReference>
<dbReference type="InterPro" id="IPR001360">
    <property type="entry name" value="Glyco_hydro_1"/>
</dbReference>